<reference evidence="1" key="1">
    <citation type="journal article" date="2015" name="Nature">
        <title>Complex archaea that bridge the gap between prokaryotes and eukaryotes.</title>
        <authorList>
            <person name="Spang A."/>
            <person name="Saw J.H."/>
            <person name="Jorgensen S.L."/>
            <person name="Zaremba-Niedzwiedzka K."/>
            <person name="Martijn J."/>
            <person name="Lind A.E."/>
            <person name="van Eijk R."/>
            <person name="Schleper C."/>
            <person name="Guy L."/>
            <person name="Ettema T.J."/>
        </authorList>
    </citation>
    <scope>NUCLEOTIDE SEQUENCE</scope>
</reference>
<accession>A0A0F9A2E5</accession>
<comment type="caution">
    <text evidence="1">The sequence shown here is derived from an EMBL/GenBank/DDBJ whole genome shotgun (WGS) entry which is preliminary data.</text>
</comment>
<dbReference type="EMBL" id="LAZR01044826">
    <property type="protein sequence ID" value="KKL03699.1"/>
    <property type="molecule type" value="Genomic_DNA"/>
</dbReference>
<protein>
    <submittedName>
        <fullName evidence="1">Uncharacterized protein</fullName>
    </submittedName>
</protein>
<proteinExistence type="predicted"/>
<sequence length="73" mass="7825">METQQGDIAGSQARYDAAGYGTLHNHGAPSTPQRFCVCCCERVATTTMSNSSPGCEPCAREEARDILRFQGAI</sequence>
<evidence type="ECO:0000313" key="1">
    <source>
        <dbReference type="EMBL" id="KKL03699.1"/>
    </source>
</evidence>
<dbReference type="AlphaFoldDB" id="A0A0F9A2E5"/>
<organism evidence="1">
    <name type="scientific">marine sediment metagenome</name>
    <dbReference type="NCBI Taxonomy" id="412755"/>
    <lineage>
        <taxon>unclassified sequences</taxon>
        <taxon>metagenomes</taxon>
        <taxon>ecological metagenomes</taxon>
    </lineage>
</organism>
<gene>
    <name evidence="1" type="ORF">LCGC14_2623490</name>
</gene>
<name>A0A0F9A2E5_9ZZZZ</name>